<reference evidence="1" key="1">
    <citation type="submission" date="2021-06" db="EMBL/GenBank/DDBJ databases">
        <title>Propagation of a rapidly emergent carbapenem-resistant Acinetobacter baumannii lineage by various extra-hospital transmission networks.</title>
        <authorList>
            <person name="Calix J."/>
        </authorList>
    </citation>
    <scope>NUCLEOTIDE SEQUENCE</scope>
    <source>
        <strain evidence="1">WU_MDCI_Aw63</strain>
    </source>
</reference>
<accession>A0AAW5R8B0</accession>
<evidence type="ECO:0000313" key="1">
    <source>
        <dbReference type="EMBL" id="MCU4395776.1"/>
    </source>
</evidence>
<evidence type="ECO:0000313" key="2">
    <source>
        <dbReference type="Proteomes" id="UP001208534"/>
    </source>
</evidence>
<dbReference type="AlphaFoldDB" id="A0AAW5R8B0"/>
<dbReference type="RefSeq" id="WP_262578329.1">
    <property type="nucleotide sequence ID" value="NZ_JAHPRE010000006.1"/>
</dbReference>
<name>A0AAW5R8B0_ACIJU</name>
<gene>
    <name evidence="1" type="ORF">KTH64_02060</name>
</gene>
<comment type="caution">
    <text evidence="1">The sequence shown here is derived from an EMBL/GenBank/DDBJ whole genome shotgun (WGS) entry which is preliminary data.</text>
</comment>
<organism evidence="1 2">
    <name type="scientific">Acinetobacter junii</name>
    <dbReference type="NCBI Taxonomy" id="40215"/>
    <lineage>
        <taxon>Bacteria</taxon>
        <taxon>Pseudomonadati</taxon>
        <taxon>Pseudomonadota</taxon>
        <taxon>Gammaproteobacteria</taxon>
        <taxon>Moraxellales</taxon>
        <taxon>Moraxellaceae</taxon>
        <taxon>Acinetobacter</taxon>
    </lineage>
</organism>
<dbReference type="Proteomes" id="UP001208534">
    <property type="component" value="Unassembled WGS sequence"/>
</dbReference>
<dbReference type="EMBL" id="JAHPRE010000006">
    <property type="protein sequence ID" value="MCU4395776.1"/>
    <property type="molecule type" value="Genomic_DNA"/>
</dbReference>
<protein>
    <submittedName>
        <fullName evidence="1">Uncharacterized protein</fullName>
    </submittedName>
</protein>
<sequence>MKTTGQFINDTLQHSFLILWKEDKKKWEVGCALLKINLQADTYAEAIQSLAKAILDYKLSHEFSEVIENDKEDYLKSSK</sequence>
<proteinExistence type="predicted"/>